<evidence type="ECO:0000313" key="2">
    <source>
        <dbReference type="EMBL" id="EYB68187.1"/>
    </source>
</evidence>
<dbReference type="PROSITE" id="PS51257">
    <property type="entry name" value="PROKAR_LIPOPROTEIN"/>
    <property type="match status" value="1"/>
</dbReference>
<keyword evidence="3" id="KW-1185">Reference proteome</keyword>
<dbReference type="EMBL" id="JHAC01000025">
    <property type="protein sequence ID" value="EYB68187.1"/>
    <property type="molecule type" value="Genomic_DNA"/>
</dbReference>
<gene>
    <name evidence="2" type="ORF">DEIPH_ctg025orf0019</name>
</gene>
<name>A0A016QQN0_9DEIO</name>
<feature type="chain" id="PRO_5001485636" description="Lipoprotein" evidence="1">
    <location>
        <begin position="19"/>
        <end position="126"/>
    </location>
</feature>
<comment type="caution">
    <text evidence="2">The sequence shown here is derived from an EMBL/GenBank/DDBJ whole genome shotgun (WGS) entry which is preliminary data.</text>
</comment>
<dbReference type="RefSeq" id="WP_034356327.1">
    <property type="nucleotide sequence ID" value="NZ_JHAC01000025.1"/>
</dbReference>
<evidence type="ECO:0008006" key="4">
    <source>
        <dbReference type="Google" id="ProtNLM"/>
    </source>
</evidence>
<dbReference type="STRING" id="1476583.DEIPH_ctg025orf0019"/>
<keyword evidence="1" id="KW-0732">Signal</keyword>
<dbReference type="AlphaFoldDB" id="A0A016QQN0"/>
<proteinExistence type="predicted"/>
<protein>
    <recommendedName>
        <fullName evidence="4">Lipoprotein</fullName>
    </recommendedName>
</protein>
<feature type="signal peptide" evidence="1">
    <location>
        <begin position="1"/>
        <end position="18"/>
    </location>
</feature>
<sequence length="126" mass="13475">MKKLLLLAAPLLASAALACPVKQGYIANGLFKDASQTTPICGPLYLAFKNSLSGAKWTEMYALAADRTGQGQAERILAGIQKSGYKKVRAQKGPRNETYQFQRGSHFITAVIGISGPTRYLGLAGQ</sequence>
<organism evidence="2 3">
    <name type="scientific">Deinococcus phoenicis</name>
    <dbReference type="NCBI Taxonomy" id="1476583"/>
    <lineage>
        <taxon>Bacteria</taxon>
        <taxon>Thermotogati</taxon>
        <taxon>Deinococcota</taxon>
        <taxon>Deinococci</taxon>
        <taxon>Deinococcales</taxon>
        <taxon>Deinococcaceae</taxon>
        <taxon>Deinococcus</taxon>
    </lineage>
</organism>
<accession>A0A016QQN0</accession>
<evidence type="ECO:0000256" key="1">
    <source>
        <dbReference type="SAM" id="SignalP"/>
    </source>
</evidence>
<dbReference type="OrthoDB" id="70153at2"/>
<dbReference type="PATRIC" id="fig|1476583.3.peg.1530"/>
<dbReference type="Proteomes" id="UP000020492">
    <property type="component" value="Unassembled WGS sequence"/>
</dbReference>
<evidence type="ECO:0000313" key="3">
    <source>
        <dbReference type="Proteomes" id="UP000020492"/>
    </source>
</evidence>
<reference evidence="2 3" key="1">
    <citation type="submission" date="2014-03" db="EMBL/GenBank/DDBJ databases">
        <title>Draft genome sequence of Deinococcus phoenicis 1P10ME.</title>
        <authorList>
            <person name="Stepanov V.G."/>
            <person name="Vaishampayan P."/>
            <person name="Venkateswaran K."/>
            <person name="Fox G.E."/>
        </authorList>
    </citation>
    <scope>NUCLEOTIDE SEQUENCE [LARGE SCALE GENOMIC DNA]</scope>
    <source>
        <strain evidence="2 3">1P10ME</strain>
    </source>
</reference>